<dbReference type="Pfam" id="PF00593">
    <property type="entry name" value="TonB_dep_Rec_b-barrel"/>
    <property type="match status" value="1"/>
</dbReference>
<evidence type="ECO:0000256" key="6">
    <source>
        <dbReference type="ARBA" id="ARBA00023004"/>
    </source>
</evidence>
<keyword evidence="2 11" id="KW-0813">Transport</keyword>
<evidence type="ECO:0000256" key="5">
    <source>
        <dbReference type="ARBA" id="ARBA00022692"/>
    </source>
</evidence>
<dbReference type="SUPFAM" id="SSF56935">
    <property type="entry name" value="Porins"/>
    <property type="match status" value="1"/>
</dbReference>
<reference evidence="16 17" key="1">
    <citation type="submission" date="2017-10" db="EMBL/GenBank/DDBJ databases">
        <title>Massilia psychrophilum sp. nov., a novel purple-pigmented bacterium isolated from Tianshan glacier, Xinjiang Municipality, China.</title>
        <authorList>
            <person name="Wang H."/>
        </authorList>
    </citation>
    <scope>NUCLEOTIDE SEQUENCE [LARGE SCALE GENOMIC DNA]</scope>
    <source>
        <strain evidence="16 17">JCM 30813</strain>
    </source>
</reference>
<dbReference type="OrthoDB" id="8538693at2"/>
<keyword evidence="9 11" id="KW-0472">Membrane</keyword>
<dbReference type="InterPro" id="IPR000531">
    <property type="entry name" value="Beta-barrel_TonB"/>
</dbReference>
<name>A0A2G8SX36_9BURK</name>
<dbReference type="Gene3D" id="2.40.170.20">
    <property type="entry name" value="TonB-dependent receptor, beta-barrel domain"/>
    <property type="match status" value="1"/>
</dbReference>
<evidence type="ECO:0000256" key="4">
    <source>
        <dbReference type="ARBA" id="ARBA00022496"/>
    </source>
</evidence>
<dbReference type="InterPro" id="IPR036942">
    <property type="entry name" value="Beta-barrel_TonB_sf"/>
</dbReference>
<keyword evidence="13" id="KW-0732">Signal</keyword>
<evidence type="ECO:0000256" key="9">
    <source>
        <dbReference type="ARBA" id="ARBA00023136"/>
    </source>
</evidence>
<dbReference type="PROSITE" id="PS52016">
    <property type="entry name" value="TONB_DEPENDENT_REC_3"/>
    <property type="match status" value="1"/>
</dbReference>
<sequence>MKLRSTVVLTYSLAAAAATALVSVPSRAQQAGVDSATQVAGADQIEVVTVTAQKRREDPNKVAMSISAVSGAALQAQHVNDFADLTRVVPNMSFTAASGNGGAGPGTSNIEVRGISSAAGAATVGVYLGDVSITVGNVYTMGSVEPKFFDIDRVEVLRGPQATLYGASSMGGTIKFMPNEPDLKAREFSSYAELSATRRGGASHAANLVANLPLVADELALRIGVQAQRSGGFINQVDGDGKVLAKDINQVDDRGLRVALKWKPVRALTIVPSLYYQQVDAKDISAFNIELPNYQARKQVREPSTDTLLTPNVTVSWDMGRADLTSSTSYFQRKFDRTQNGSAYNSYSLSTFLTSTLDGGTAPPALIEAIAGLPSAVYLNNQVRQVSQEFRLASKPYDAAVSPWTWLGGAYFSNQHTNIAENDPIFGVNDTFARFGFSSADPAILPGAYAGAFPNDNAFAGAFHYREKQASVFGELNYYLTPALHATFGARYLKGDSTLDQKNGLYLAGAGNNSASGQSSKAFTPKYALTWEVDPSNTLYTSVAKGFRLGGSNVFVPPTTCGPDLAANGIENGPATYAADSLWSYEVGSKSRLLNNRLTLNTAVFYVKWNNIQQGVYLPTCTYTYNANAGDATSRGIEFEIKAKPIPGLTLSASGGYVKAELSNDQGLKNGIVGAVAGAQIQGVPKYNAAVNARYNFALFGDKSGFVMGGAQWVGASKGSLDPDQTDYQRPAYRTVDFSAGMSFERLDASVFVKNAFDTDTVIQHPQVASIVQGYRVAPRSIGMSLAAKF</sequence>
<keyword evidence="10 11" id="KW-0998">Cell outer membrane</keyword>
<dbReference type="Proteomes" id="UP000228593">
    <property type="component" value="Unassembled WGS sequence"/>
</dbReference>
<comment type="caution">
    <text evidence="16">The sequence shown here is derived from an EMBL/GenBank/DDBJ whole genome shotgun (WGS) entry which is preliminary data.</text>
</comment>
<dbReference type="PANTHER" id="PTHR32552">
    <property type="entry name" value="FERRICHROME IRON RECEPTOR-RELATED"/>
    <property type="match status" value="1"/>
</dbReference>
<keyword evidence="6" id="KW-0408">Iron</keyword>
<evidence type="ECO:0000256" key="2">
    <source>
        <dbReference type="ARBA" id="ARBA00022448"/>
    </source>
</evidence>
<evidence type="ECO:0000313" key="16">
    <source>
        <dbReference type="EMBL" id="PIL38321.1"/>
    </source>
</evidence>
<keyword evidence="8 12" id="KW-0798">TonB box</keyword>
<dbReference type="PANTHER" id="PTHR32552:SF81">
    <property type="entry name" value="TONB-DEPENDENT OUTER MEMBRANE RECEPTOR"/>
    <property type="match status" value="1"/>
</dbReference>
<evidence type="ECO:0000313" key="17">
    <source>
        <dbReference type="Proteomes" id="UP000228593"/>
    </source>
</evidence>
<comment type="similarity">
    <text evidence="11 12">Belongs to the TonB-dependent receptor family.</text>
</comment>
<proteinExistence type="inferred from homology"/>
<protein>
    <submittedName>
        <fullName evidence="16">TonB-dependent receptor</fullName>
    </submittedName>
</protein>
<feature type="chain" id="PRO_5013970387" evidence="13">
    <location>
        <begin position="29"/>
        <end position="790"/>
    </location>
</feature>
<dbReference type="Pfam" id="PF07715">
    <property type="entry name" value="Plug"/>
    <property type="match status" value="1"/>
</dbReference>
<keyword evidence="3 11" id="KW-1134">Transmembrane beta strand</keyword>
<dbReference type="GO" id="GO:0006826">
    <property type="term" value="P:iron ion transport"/>
    <property type="evidence" value="ECO:0007669"/>
    <property type="project" value="UniProtKB-KW"/>
</dbReference>
<evidence type="ECO:0000256" key="1">
    <source>
        <dbReference type="ARBA" id="ARBA00004571"/>
    </source>
</evidence>
<keyword evidence="4" id="KW-0410">Iron transport</keyword>
<evidence type="ECO:0000256" key="12">
    <source>
        <dbReference type="RuleBase" id="RU003357"/>
    </source>
</evidence>
<accession>A0A2G8SX36</accession>
<keyword evidence="5 11" id="KW-0812">Transmembrane</keyword>
<gene>
    <name evidence="16" type="ORF">CR103_18560</name>
</gene>
<dbReference type="AlphaFoldDB" id="A0A2G8SX36"/>
<evidence type="ECO:0000259" key="14">
    <source>
        <dbReference type="Pfam" id="PF00593"/>
    </source>
</evidence>
<feature type="domain" description="TonB-dependent receptor plug" evidence="15">
    <location>
        <begin position="60"/>
        <end position="173"/>
    </location>
</feature>
<evidence type="ECO:0000256" key="11">
    <source>
        <dbReference type="PROSITE-ProRule" id="PRU01360"/>
    </source>
</evidence>
<evidence type="ECO:0000256" key="8">
    <source>
        <dbReference type="ARBA" id="ARBA00023077"/>
    </source>
</evidence>
<dbReference type="GO" id="GO:0009279">
    <property type="term" value="C:cell outer membrane"/>
    <property type="evidence" value="ECO:0007669"/>
    <property type="project" value="UniProtKB-SubCell"/>
</dbReference>
<dbReference type="InterPro" id="IPR012910">
    <property type="entry name" value="Plug_dom"/>
</dbReference>
<comment type="subcellular location">
    <subcellularLocation>
        <location evidence="1 11">Cell outer membrane</location>
        <topology evidence="1 11">Multi-pass membrane protein</topology>
    </subcellularLocation>
</comment>
<evidence type="ECO:0000256" key="3">
    <source>
        <dbReference type="ARBA" id="ARBA00022452"/>
    </source>
</evidence>
<feature type="domain" description="TonB-dependent receptor-like beta-barrel" evidence="14">
    <location>
        <begin position="312"/>
        <end position="755"/>
    </location>
</feature>
<keyword evidence="17" id="KW-1185">Reference proteome</keyword>
<keyword evidence="16" id="KW-0675">Receptor</keyword>
<feature type="signal peptide" evidence="13">
    <location>
        <begin position="1"/>
        <end position="28"/>
    </location>
</feature>
<evidence type="ECO:0000256" key="10">
    <source>
        <dbReference type="ARBA" id="ARBA00023237"/>
    </source>
</evidence>
<evidence type="ECO:0000256" key="7">
    <source>
        <dbReference type="ARBA" id="ARBA00023065"/>
    </source>
</evidence>
<evidence type="ECO:0000256" key="13">
    <source>
        <dbReference type="SAM" id="SignalP"/>
    </source>
</evidence>
<dbReference type="EMBL" id="PDOB01000039">
    <property type="protein sequence ID" value="PIL38321.1"/>
    <property type="molecule type" value="Genomic_DNA"/>
</dbReference>
<organism evidence="16 17">
    <name type="scientific">Massilia psychrophila</name>
    <dbReference type="NCBI Taxonomy" id="1603353"/>
    <lineage>
        <taxon>Bacteria</taxon>
        <taxon>Pseudomonadati</taxon>
        <taxon>Pseudomonadota</taxon>
        <taxon>Betaproteobacteria</taxon>
        <taxon>Burkholderiales</taxon>
        <taxon>Oxalobacteraceae</taxon>
        <taxon>Telluria group</taxon>
        <taxon>Massilia</taxon>
    </lineage>
</organism>
<evidence type="ECO:0000259" key="15">
    <source>
        <dbReference type="Pfam" id="PF07715"/>
    </source>
</evidence>
<dbReference type="InterPro" id="IPR039426">
    <property type="entry name" value="TonB-dep_rcpt-like"/>
</dbReference>
<dbReference type="RefSeq" id="WP_099917437.1">
    <property type="nucleotide sequence ID" value="NZ_BMHS01000020.1"/>
</dbReference>
<keyword evidence="7" id="KW-0406">Ion transport</keyword>